<dbReference type="InterPro" id="IPR036516">
    <property type="entry name" value="Transl_repress_RegA_sf"/>
</dbReference>
<evidence type="ECO:0000313" key="1">
    <source>
        <dbReference type="EMBL" id="SVD81245.1"/>
    </source>
</evidence>
<protein>
    <recommendedName>
        <fullName evidence="2">Translation repressor protein</fullName>
    </recommendedName>
</protein>
<dbReference type="GO" id="GO:0003723">
    <property type="term" value="F:RNA binding"/>
    <property type="evidence" value="ECO:0007669"/>
    <property type="project" value="InterPro"/>
</dbReference>
<reference evidence="1" key="1">
    <citation type="submission" date="2018-05" db="EMBL/GenBank/DDBJ databases">
        <authorList>
            <person name="Lanie J.A."/>
            <person name="Ng W.-L."/>
            <person name="Kazmierczak K.M."/>
            <person name="Andrzejewski T.M."/>
            <person name="Davidsen T.M."/>
            <person name="Wayne K.J."/>
            <person name="Tettelin H."/>
            <person name="Glass J.I."/>
            <person name="Rusch D."/>
            <person name="Podicherti R."/>
            <person name="Tsui H.-C.T."/>
            <person name="Winkler M.E."/>
        </authorList>
    </citation>
    <scope>NUCLEOTIDE SEQUENCE</scope>
</reference>
<dbReference type="EMBL" id="UINC01174894">
    <property type="protein sequence ID" value="SVD81245.1"/>
    <property type="molecule type" value="Genomic_DNA"/>
</dbReference>
<dbReference type="InterPro" id="IPR002702">
    <property type="entry name" value="Transl_repress_RegA"/>
</dbReference>
<gene>
    <name evidence="1" type="ORF">METZ01_LOCUS434099</name>
</gene>
<sequence length="201" mass="23186">WRNTMGAAFGMPNPSSTFIPKTNYEPCVRDSTRVESRRRRMQGMTSEYILPPHIAQIIHNCIEIRLKTPGDFLKIKETLTRIGIASHKDRKLFQSCHILHKQGHYYLVHFKELFLLDGKRQQTAFDDTDKARRNTIANLLSEWGLLELVDPAHSAAPVAALNLMTILPFRDKGDWELVTKYEIGKRRTSNISCFVSEEDDE</sequence>
<accession>A0A382YEG6</accession>
<dbReference type="Pfam" id="PF01818">
    <property type="entry name" value="Translat_reg"/>
    <property type="match status" value="1"/>
</dbReference>
<evidence type="ECO:0008006" key="2">
    <source>
        <dbReference type="Google" id="ProtNLM"/>
    </source>
</evidence>
<feature type="non-terminal residue" evidence="1">
    <location>
        <position position="1"/>
    </location>
</feature>
<dbReference type="AlphaFoldDB" id="A0A382YEG6"/>
<dbReference type="SUPFAM" id="SSF55064">
    <property type="entry name" value="Translational regulator protein regA"/>
    <property type="match status" value="1"/>
</dbReference>
<name>A0A382YEG6_9ZZZZ</name>
<organism evidence="1">
    <name type="scientific">marine metagenome</name>
    <dbReference type="NCBI Taxonomy" id="408172"/>
    <lineage>
        <taxon>unclassified sequences</taxon>
        <taxon>metagenomes</taxon>
        <taxon>ecological metagenomes</taxon>
    </lineage>
</organism>
<proteinExistence type="predicted"/>
<dbReference type="Gene3D" id="3.30.70.650">
    <property type="entry name" value="Translation repressor RegA"/>
    <property type="match status" value="1"/>
</dbReference>